<proteinExistence type="predicted"/>
<accession>A0A0A9FDP9</accession>
<organism evidence="1">
    <name type="scientific">Arundo donax</name>
    <name type="common">Giant reed</name>
    <name type="synonym">Donax arundinaceus</name>
    <dbReference type="NCBI Taxonomy" id="35708"/>
    <lineage>
        <taxon>Eukaryota</taxon>
        <taxon>Viridiplantae</taxon>
        <taxon>Streptophyta</taxon>
        <taxon>Embryophyta</taxon>
        <taxon>Tracheophyta</taxon>
        <taxon>Spermatophyta</taxon>
        <taxon>Magnoliopsida</taxon>
        <taxon>Liliopsida</taxon>
        <taxon>Poales</taxon>
        <taxon>Poaceae</taxon>
        <taxon>PACMAD clade</taxon>
        <taxon>Arundinoideae</taxon>
        <taxon>Arundineae</taxon>
        <taxon>Arundo</taxon>
    </lineage>
</organism>
<dbReference type="AlphaFoldDB" id="A0A0A9FDP9"/>
<evidence type="ECO:0000313" key="1">
    <source>
        <dbReference type="EMBL" id="JAE09359.1"/>
    </source>
</evidence>
<name>A0A0A9FDP9_ARUDO</name>
<reference evidence="1" key="1">
    <citation type="submission" date="2014-09" db="EMBL/GenBank/DDBJ databases">
        <authorList>
            <person name="Magalhaes I.L.F."/>
            <person name="Oliveira U."/>
            <person name="Santos F.R."/>
            <person name="Vidigal T.H.D.A."/>
            <person name="Brescovit A.D."/>
            <person name="Santos A.J."/>
        </authorList>
    </citation>
    <scope>NUCLEOTIDE SEQUENCE</scope>
    <source>
        <tissue evidence="1">Shoot tissue taken approximately 20 cm above the soil surface</tissue>
    </source>
</reference>
<sequence>MLVTSFHKIKKELETAALLLLLLHIRFRCLRLVIFLCLDYIFKVTSTGIT</sequence>
<dbReference type="EMBL" id="GBRH01188537">
    <property type="protein sequence ID" value="JAE09359.1"/>
    <property type="molecule type" value="Transcribed_RNA"/>
</dbReference>
<protein>
    <submittedName>
        <fullName evidence="1">Uncharacterized protein</fullName>
    </submittedName>
</protein>
<reference evidence="1" key="2">
    <citation type="journal article" date="2015" name="Data Brief">
        <title>Shoot transcriptome of the giant reed, Arundo donax.</title>
        <authorList>
            <person name="Barrero R.A."/>
            <person name="Guerrero F.D."/>
            <person name="Moolhuijzen P."/>
            <person name="Goolsby J.A."/>
            <person name="Tidwell J."/>
            <person name="Bellgard S.E."/>
            <person name="Bellgard M.I."/>
        </authorList>
    </citation>
    <scope>NUCLEOTIDE SEQUENCE</scope>
    <source>
        <tissue evidence="1">Shoot tissue taken approximately 20 cm above the soil surface</tissue>
    </source>
</reference>